<evidence type="ECO:0000313" key="6">
    <source>
        <dbReference type="Proteomes" id="UP001156140"/>
    </source>
</evidence>
<feature type="binding site" evidence="3">
    <location>
        <position position="223"/>
    </location>
    <ligand>
        <name>Fe cation</name>
        <dbReference type="ChEBI" id="CHEBI:24875"/>
    </ligand>
</feature>
<dbReference type="InterPro" id="IPR026045">
    <property type="entry name" value="Ferric-bd"/>
</dbReference>
<feature type="chain" id="PRO_5041436289" evidence="4">
    <location>
        <begin position="28"/>
        <end position="337"/>
    </location>
</feature>
<evidence type="ECO:0000256" key="3">
    <source>
        <dbReference type="PIRSR" id="PIRSR002825-1"/>
    </source>
</evidence>
<protein>
    <submittedName>
        <fullName evidence="5">Iron ABC transporter substrate-binding protein</fullName>
    </submittedName>
</protein>
<accession>A0AA41QMD9</accession>
<dbReference type="Gene3D" id="3.40.190.10">
    <property type="entry name" value="Periplasmic binding protein-like II"/>
    <property type="match status" value="2"/>
</dbReference>
<dbReference type="PIRSF" id="PIRSF002825">
    <property type="entry name" value="CfbpA"/>
    <property type="match status" value="1"/>
</dbReference>
<gene>
    <name evidence="5" type="ORF">ML536_10545</name>
</gene>
<feature type="binding site" evidence="3">
    <location>
        <position position="224"/>
    </location>
    <ligand>
        <name>Fe cation</name>
        <dbReference type="ChEBI" id="CHEBI:24875"/>
    </ligand>
</feature>
<dbReference type="AlphaFoldDB" id="A0AA41QMD9"/>
<dbReference type="CDD" id="cd13543">
    <property type="entry name" value="PBP2_Fbp"/>
    <property type="match status" value="1"/>
</dbReference>
<comment type="similarity">
    <text evidence="1">Belongs to the bacterial solute-binding protein 1 family.</text>
</comment>
<feature type="binding site" evidence="3">
    <location>
        <position position="39"/>
    </location>
    <ligand>
        <name>Fe cation</name>
        <dbReference type="ChEBI" id="CHEBI:24875"/>
    </ligand>
</feature>
<evidence type="ECO:0000256" key="4">
    <source>
        <dbReference type="SAM" id="SignalP"/>
    </source>
</evidence>
<dbReference type="Pfam" id="PF13343">
    <property type="entry name" value="SBP_bac_6"/>
    <property type="match status" value="1"/>
</dbReference>
<keyword evidence="3" id="KW-0479">Metal-binding</keyword>
<feature type="signal peptide" evidence="4">
    <location>
        <begin position="1"/>
        <end position="27"/>
    </location>
</feature>
<keyword evidence="2 4" id="KW-0732">Signal</keyword>
<organism evidence="5 6">
    <name type="scientific">Paradevosia shaoguanensis</name>
    <dbReference type="NCBI Taxonomy" id="1335043"/>
    <lineage>
        <taxon>Bacteria</taxon>
        <taxon>Pseudomonadati</taxon>
        <taxon>Pseudomonadota</taxon>
        <taxon>Alphaproteobacteria</taxon>
        <taxon>Hyphomicrobiales</taxon>
        <taxon>Devosiaceae</taxon>
        <taxon>Paradevosia</taxon>
    </lineage>
</organism>
<dbReference type="GO" id="GO:0030288">
    <property type="term" value="C:outer membrane-bounded periplasmic space"/>
    <property type="evidence" value="ECO:0007669"/>
    <property type="project" value="TreeGrafter"/>
</dbReference>
<comment type="caution">
    <text evidence="5">The sequence shown here is derived from an EMBL/GenBank/DDBJ whole genome shotgun (WGS) entry which is preliminary data.</text>
</comment>
<keyword evidence="3" id="KW-0408">Iron</keyword>
<dbReference type="GO" id="GO:0046872">
    <property type="term" value="F:metal ion binding"/>
    <property type="evidence" value="ECO:0007669"/>
    <property type="project" value="UniProtKB-KW"/>
</dbReference>
<sequence>MKSIVSSLAKGLAAGVALAVLSTAALAQSAGITVYNAQHESLTQEWADAFTAKTGIPVTLRQGSDLEIGNQIVQEGASSPADVFLTENSPAMVLVDNAGLFEPLPQDILDQVPAQYRPENGHWTGIAARSTVFAYNTEKLNADTLPKTMEELADPAWKGRWASSPSGADFQAIVAAYLSLKGEEATAAWLKGMKENTVVIRGNRAAMAAANNGEVDGALIYHYYWFGDQAGTKESSGKVALHYFKNQDPGAFVSISGGGVLASSQHKDEALQFLKFVTGPEGQAVLRDGKSFEYAVGVDQASNPALPPLADLGAPAVDPTQLDNAKAVELMTAAGLL</sequence>
<dbReference type="SUPFAM" id="SSF53850">
    <property type="entry name" value="Periplasmic binding protein-like II"/>
    <property type="match status" value="1"/>
</dbReference>
<feature type="binding site" evidence="3">
    <location>
        <position position="87"/>
    </location>
    <ligand>
        <name>Fe cation</name>
        <dbReference type="ChEBI" id="CHEBI:24875"/>
    </ligand>
</feature>
<dbReference type="Proteomes" id="UP001156140">
    <property type="component" value="Unassembled WGS sequence"/>
</dbReference>
<evidence type="ECO:0000313" key="5">
    <source>
        <dbReference type="EMBL" id="MCI0127264.1"/>
    </source>
</evidence>
<evidence type="ECO:0000256" key="1">
    <source>
        <dbReference type="ARBA" id="ARBA00008520"/>
    </source>
</evidence>
<proteinExistence type="inferred from homology"/>
<dbReference type="PANTHER" id="PTHR30006:SF15">
    <property type="entry name" value="IRON-UTILIZATION PERIPLASMIC PROTEIN"/>
    <property type="match status" value="1"/>
</dbReference>
<reference evidence="5" key="1">
    <citation type="submission" date="2022-03" db="EMBL/GenBank/DDBJ databases">
        <title>The complete genome sequence of a Methyloterrigena soli.</title>
        <authorList>
            <person name="Zi Z."/>
        </authorList>
    </citation>
    <scope>NUCLEOTIDE SEQUENCE</scope>
    <source>
        <strain evidence="5">M48</strain>
    </source>
</reference>
<evidence type="ECO:0000256" key="2">
    <source>
        <dbReference type="ARBA" id="ARBA00022729"/>
    </source>
</evidence>
<name>A0AA41QMD9_9HYPH</name>
<keyword evidence="6" id="KW-1185">Reference proteome</keyword>
<dbReference type="PANTHER" id="PTHR30006">
    <property type="entry name" value="THIAMINE-BINDING PERIPLASMIC PROTEIN-RELATED"/>
    <property type="match status" value="1"/>
</dbReference>
<dbReference type="EMBL" id="JALAZD010000001">
    <property type="protein sequence ID" value="MCI0127264.1"/>
    <property type="molecule type" value="Genomic_DNA"/>
</dbReference>
<dbReference type="RefSeq" id="WP_035031955.1">
    <property type="nucleotide sequence ID" value="NZ_CP068983.1"/>
</dbReference>